<evidence type="ECO:0000313" key="2">
    <source>
        <dbReference type="Proteomes" id="UP000011661"/>
    </source>
</evidence>
<accession>L9W0U9</accession>
<comment type="caution">
    <text evidence="1">The sequence shown here is derived from an EMBL/GenBank/DDBJ whole genome shotgun (WGS) entry which is preliminary data.</text>
</comment>
<protein>
    <submittedName>
        <fullName evidence="1">Uncharacterized protein</fullName>
    </submittedName>
</protein>
<gene>
    <name evidence="1" type="ORF">C495_14137</name>
</gene>
<dbReference type="PROSITE" id="PS51257">
    <property type="entry name" value="PROKAR_LIPOPROTEIN"/>
    <property type="match status" value="1"/>
</dbReference>
<dbReference type="eggNOG" id="arCOG07538">
    <property type="taxonomic scope" value="Archaea"/>
</dbReference>
<dbReference type="RefSeq" id="WP_008163988.1">
    <property type="nucleotide sequence ID" value="NZ_AOHX01000044.1"/>
</dbReference>
<dbReference type="AlphaFoldDB" id="L9W0U9"/>
<name>L9W0U9_9EURY</name>
<keyword evidence="2" id="KW-1185">Reference proteome</keyword>
<sequence>MQRRSFLQTLATGGILLSAGCAESVPFSTTRLDSNEVFDGYRYEDRDLVVEFHDDVDVNQAMLADSSIDEEYETVDHPGDSVRFPVVFPDRLESRVSHSLRVNAETDRGSARLGVGQPVHAYVHTVEALPDGRARLEIESQTSAPVLVGFVGIYGDVPNPALDPQSDSFDHSSVLGPGVVGAAANRPLSEFRTDLVIPPEETRVFETTYAPFAFPDGIDAADCNGDERTGTVAVVHGSGGSAAYTFTYRLEGEPASLEDGLEAAACPDTTSASE</sequence>
<dbReference type="STRING" id="1230460.C495_14137"/>
<dbReference type="EMBL" id="AOHX01000044">
    <property type="protein sequence ID" value="ELY43075.1"/>
    <property type="molecule type" value="Genomic_DNA"/>
</dbReference>
<evidence type="ECO:0000313" key="1">
    <source>
        <dbReference type="EMBL" id="ELY43075.1"/>
    </source>
</evidence>
<reference evidence="1 2" key="1">
    <citation type="journal article" date="2014" name="PLoS Genet.">
        <title>Phylogenetically driven sequencing of extremely halophilic archaea reveals strategies for static and dynamic osmo-response.</title>
        <authorList>
            <person name="Becker E.A."/>
            <person name="Seitzer P.M."/>
            <person name="Tritt A."/>
            <person name="Larsen D."/>
            <person name="Krusor M."/>
            <person name="Yao A.I."/>
            <person name="Wu D."/>
            <person name="Madern D."/>
            <person name="Eisen J.A."/>
            <person name="Darling A.E."/>
            <person name="Facciotti M.T."/>
        </authorList>
    </citation>
    <scope>NUCLEOTIDE SEQUENCE [LARGE SCALE GENOMIC DNA]</scope>
    <source>
        <strain evidence="1 2">JCM 14089</strain>
    </source>
</reference>
<dbReference type="PATRIC" id="fig|1230460.4.peg.2875"/>
<dbReference type="OrthoDB" id="188068at2157"/>
<dbReference type="Proteomes" id="UP000011661">
    <property type="component" value="Unassembled WGS sequence"/>
</dbReference>
<proteinExistence type="predicted"/>
<organism evidence="1 2">
    <name type="scientific">Natronorubrum sulfidifaciens JCM 14089</name>
    <dbReference type="NCBI Taxonomy" id="1230460"/>
    <lineage>
        <taxon>Archaea</taxon>
        <taxon>Methanobacteriati</taxon>
        <taxon>Methanobacteriota</taxon>
        <taxon>Stenosarchaea group</taxon>
        <taxon>Halobacteria</taxon>
        <taxon>Halobacteriales</taxon>
        <taxon>Natrialbaceae</taxon>
        <taxon>Natronorubrum</taxon>
    </lineage>
</organism>